<dbReference type="InterPro" id="IPR005119">
    <property type="entry name" value="LysR_subst-bd"/>
</dbReference>
<dbReference type="RefSeq" id="WP_167476442.1">
    <property type="nucleotide sequence ID" value="NZ_CP046172.1"/>
</dbReference>
<dbReference type="GO" id="GO:0005829">
    <property type="term" value="C:cytosol"/>
    <property type="evidence" value="ECO:0007669"/>
    <property type="project" value="TreeGrafter"/>
</dbReference>
<dbReference type="InterPro" id="IPR050950">
    <property type="entry name" value="HTH-type_LysR_regulators"/>
</dbReference>
<evidence type="ECO:0000256" key="4">
    <source>
        <dbReference type="ARBA" id="ARBA00023163"/>
    </source>
</evidence>
<comment type="similarity">
    <text evidence="1">Belongs to the LysR transcriptional regulatory family.</text>
</comment>
<dbReference type="PROSITE" id="PS50931">
    <property type="entry name" value="HTH_LYSR"/>
    <property type="match status" value="1"/>
</dbReference>
<dbReference type="SUPFAM" id="SSF46785">
    <property type="entry name" value="Winged helix' DNA-binding domain"/>
    <property type="match status" value="1"/>
</dbReference>
<accession>A0A6G9YL32</accession>
<sequence>MEMRQLRHFVALAEEGGFTRAAEREFIVQSGLSSSIRALEKDVGVELYVRGTHPVRLTAEGVALLPAARRALAAAAATYDAIQAVRGLLVGQLRVGAYTSTRHLLPFTDWLAEFGRDHPDLDIQVQKLPSLRMHRMVADGELDCALVTPTPDYPDDLELMPLASEPYVLICSLDHPLAQVEQVALDGLNGERFVETQPQWASRVMTDMAFAGNGLTRRIVCEVGEWAMVADLVAAGLGIAFVPCGVAADSSLPVHALKVTGFDFDFRRRIDLALPRGSAASPAARRFAEHVQRNVQTTLGDWLSAS</sequence>
<dbReference type="Pfam" id="PF00126">
    <property type="entry name" value="HTH_1"/>
    <property type="match status" value="1"/>
</dbReference>
<dbReference type="PANTHER" id="PTHR30419:SF31">
    <property type="entry name" value="BLR3139 PROTEIN"/>
    <property type="match status" value="1"/>
</dbReference>
<dbReference type="Gene3D" id="1.10.10.10">
    <property type="entry name" value="Winged helix-like DNA-binding domain superfamily/Winged helix DNA-binding domain"/>
    <property type="match status" value="1"/>
</dbReference>
<name>A0A6G9YL32_9NOCA</name>
<dbReference type="Proteomes" id="UP000503540">
    <property type="component" value="Chromosome"/>
</dbReference>
<gene>
    <name evidence="6" type="ORF">F5544_30680</name>
</gene>
<reference evidence="6 7" key="1">
    <citation type="journal article" date="2019" name="ACS Chem. Biol.">
        <title>Identification and Mobilization of a Cryptic Antibiotic Biosynthesis Gene Locus from a Human-Pathogenic Nocardia Isolate.</title>
        <authorList>
            <person name="Herisse M."/>
            <person name="Ishida K."/>
            <person name="Porter J.L."/>
            <person name="Howden B."/>
            <person name="Hertweck C."/>
            <person name="Stinear T.P."/>
            <person name="Pidot S.J."/>
        </authorList>
    </citation>
    <scope>NUCLEOTIDE SEQUENCE [LARGE SCALE GENOMIC DNA]</scope>
    <source>
        <strain evidence="6 7">AUSMDU00012717</strain>
    </source>
</reference>
<evidence type="ECO:0000259" key="5">
    <source>
        <dbReference type="PROSITE" id="PS50931"/>
    </source>
</evidence>
<evidence type="ECO:0000313" key="6">
    <source>
        <dbReference type="EMBL" id="QIS13979.1"/>
    </source>
</evidence>
<dbReference type="KEGG" id="nah:F5544_30680"/>
<protein>
    <submittedName>
        <fullName evidence="6">LysR family transcriptional regulator</fullName>
    </submittedName>
</protein>
<dbReference type="Pfam" id="PF03466">
    <property type="entry name" value="LysR_substrate"/>
    <property type="match status" value="1"/>
</dbReference>
<dbReference type="Gene3D" id="3.40.190.290">
    <property type="match status" value="1"/>
</dbReference>
<dbReference type="GO" id="GO:0003677">
    <property type="term" value="F:DNA binding"/>
    <property type="evidence" value="ECO:0007669"/>
    <property type="project" value="UniProtKB-KW"/>
</dbReference>
<dbReference type="InterPro" id="IPR036390">
    <property type="entry name" value="WH_DNA-bd_sf"/>
</dbReference>
<evidence type="ECO:0000256" key="1">
    <source>
        <dbReference type="ARBA" id="ARBA00009437"/>
    </source>
</evidence>
<dbReference type="PANTHER" id="PTHR30419">
    <property type="entry name" value="HTH-TYPE TRANSCRIPTIONAL REGULATOR YBHD"/>
    <property type="match status" value="1"/>
</dbReference>
<keyword evidence="4" id="KW-0804">Transcription</keyword>
<keyword evidence="2" id="KW-0805">Transcription regulation</keyword>
<proteinExistence type="inferred from homology"/>
<dbReference type="InterPro" id="IPR036388">
    <property type="entry name" value="WH-like_DNA-bd_sf"/>
</dbReference>
<organism evidence="6 7">
    <name type="scientific">Nocardia arthritidis</name>
    <dbReference type="NCBI Taxonomy" id="228602"/>
    <lineage>
        <taxon>Bacteria</taxon>
        <taxon>Bacillati</taxon>
        <taxon>Actinomycetota</taxon>
        <taxon>Actinomycetes</taxon>
        <taxon>Mycobacteriales</taxon>
        <taxon>Nocardiaceae</taxon>
        <taxon>Nocardia</taxon>
    </lineage>
</organism>
<dbReference type="AlphaFoldDB" id="A0A6G9YL32"/>
<evidence type="ECO:0000256" key="2">
    <source>
        <dbReference type="ARBA" id="ARBA00023015"/>
    </source>
</evidence>
<keyword evidence="7" id="KW-1185">Reference proteome</keyword>
<evidence type="ECO:0000313" key="7">
    <source>
        <dbReference type="Proteomes" id="UP000503540"/>
    </source>
</evidence>
<dbReference type="SUPFAM" id="SSF53850">
    <property type="entry name" value="Periplasmic binding protein-like II"/>
    <property type="match status" value="1"/>
</dbReference>
<dbReference type="InterPro" id="IPR000847">
    <property type="entry name" value="LysR_HTH_N"/>
</dbReference>
<dbReference type="PRINTS" id="PR00039">
    <property type="entry name" value="HTHLYSR"/>
</dbReference>
<evidence type="ECO:0000256" key="3">
    <source>
        <dbReference type="ARBA" id="ARBA00023125"/>
    </source>
</evidence>
<keyword evidence="3" id="KW-0238">DNA-binding</keyword>
<dbReference type="FunFam" id="1.10.10.10:FF:000001">
    <property type="entry name" value="LysR family transcriptional regulator"/>
    <property type="match status" value="1"/>
</dbReference>
<dbReference type="EMBL" id="CP046172">
    <property type="protein sequence ID" value="QIS13979.1"/>
    <property type="molecule type" value="Genomic_DNA"/>
</dbReference>
<dbReference type="GO" id="GO:0003700">
    <property type="term" value="F:DNA-binding transcription factor activity"/>
    <property type="evidence" value="ECO:0007669"/>
    <property type="project" value="InterPro"/>
</dbReference>
<feature type="domain" description="HTH lysR-type" evidence="5">
    <location>
        <begin position="1"/>
        <end position="58"/>
    </location>
</feature>